<reference evidence="16" key="2">
    <citation type="submission" date="2020-09" db="EMBL/GenBank/DDBJ databases">
        <authorList>
            <person name="Sun Q."/>
            <person name="Kim S."/>
        </authorList>
    </citation>
    <scope>NUCLEOTIDE SEQUENCE</scope>
    <source>
        <strain evidence="16">KCTC 32422</strain>
    </source>
</reference>
<keyword evidence="2 11" id="KW-0813">Transport</keyword>
<evidence type="ECO:0000256" key="4">
    <source>
        <dbReference type="ARBA" id="ARBA00022496"/>
    </source>
</evidence>
<keyword evidence="5 11" id="KW-0812">Transmembrane</keyword>
<evidence type="ECO:0000313" key="16">
    <source>
        <dbReference type="EMBL" id="GHA02819.1"/>
    </source>
</evidence>
<evidence type="ECO:0000256" key="1">
    <source>
        <dbReference type="ARBA" id="ARBA00004571"/>
    </source>
</evidence>
<dbReference type="GO" id="GO:0006826">
    <property type="term" value="P:iron ion transport"/>
    <property type="evidence" value="ECO:0007669"/>
    <property type="project" value="UniProtKB-KW"/>
</dbReference>
<evidence type="ECO:0000256" key="2">
    <source>
        <dbReference type="ARBA" id="ARBA00022448"/>
    </source>
</evidence>
<evidence type="ECO:0000256" key="12">
    <source>
        <dbReference type="RuleBase" id="RU003357"/>
    </source>
</evidence>
<evidence type="ECO:0000256" key="5">
    <source>
        <dbReference type="ARBA" id="ARBA00022692"/>
    </source>
</evidence>
<dbReference type="Pfam" id="PF00593">
    <property type="entry name" value="TonB_dep_Rec_b-barrel"/>
    <property type="match status" value="1"/>
</dbReference>
<keyword evidence="17" id="KW-1185">Reference proteome</keyword>
<dbReference type="Pfam" id="PF07715">
    <property type="entry name" value="Plug"/>
    <property type="match status" value="1"/>
</dbReference>
<name>A0A918VK51_9SPHN</name>
<dbReference type="PANTHER" id="PTHR32552:SF81">
    <property type="entry name" value="TONB-DEPENDENT OUTER MEMBRANE RECEPTOR"/>
    <property type="match status" value="1"/>
</dbReference>
<gene>
    <name evidence="16" type="ORF">GCM10011617_24580</name>
</gene>
<evidence type="ECO:0000256" key="11">
    <source>
        <dbReference type="PROSITE-ProRule" id="PRU01360"/>
    </source>
</evidence>
<accession>A0A918VK51</accession>
<feature type="domain" description="TonB-dependent receptor-like beta-barrel" evidence="14">
    <location>
        <begin position="270"/>
        <end position="735"/>
    </location>
</feature>
<keyword evidence="7" id="KW-0406">Ion transport</keyword>
<dbReference type="Proteomes" id="UP000634139">
    <property type="component" value="Unassembled WGS sequence"/>
</dbReference>
<evidence type="ECO:0000256" key="10">
    <source>
        <dbReference type="ARBA" id="ARBA00023237"/>
    </source>
</evidence>
<keyword evidence="13" id="KW-0732">Signal</keyword>
<dbReference type="Gene3D" id="2.40.170.20">
    <property type="entry name" value="TonB-dependent receptor, beta-barrel domain"/>
    <property type="match status" value="1"/>
</dbReference>
<evidence type="ECO:0000313" key="17">
    <source>
        <dbReference type="Proteomes" id="UP000634139"/>
    </source>
</evidence>
<keyword evidence="6" id="KW-0408">Iron</keyword>
<proteinExistence type="inferred from homology"/>
<reference evidence="16" key="1">
    <citation type="journal article" date="2014" name="Int. J. Syst. Evol. Microbiol.">
        <title>Complete genome sequence of Corynebacterium casei LMG S-19264T (=DSM 44701T), isolated from a smear-ripened cheese.</title>
        <authorList>
            <consortium name="US DOE Joint Genome Institute (JGI-PGF)"/>
            <person name="Walter F."/>
            <person name="Albersmeier A."/>
            <person name="Kalinowski J."/>
            <person name="Ruckert C."/>
        </authorList>
    </citation>
    <scope>NUCLEOTIDE SEQUENCE</scope>
    <source>
        <strain evidence="16">KCTC 32422</strain>
    </source>
</reference>
<protein>
    <submittedName>
        <fullName evidence="16">TonB-dependent receptor</fullName>
    </submittedName>
</protein>
<feature type="domain" description="TonB-dependent receptor plug" evidence="15">
    <location>
        <begin position="58"/>
        <end position="168"/>
    </location>
</feature>
<dbReference type="AlphaFoldDB" id="A0A918VK51"/>
<keyword evidence="8 12" id="KW-0798">TonB box</keyword>
<sequence>MAKLSGMTALARVGLAAGASMIAMSLATPAFAQASDDENTSEAGREIVVTAQFREQKLQDTPLSITAVDAGLLESRNQTDLSQVARQAPNVTLNAMGGAYGSSLGASIRGVGQFDFNPAYEPGVGMYVDDVYYATLTGGIFDLLDLERVEVLRGPQGTLTGRNAIGGAIKLFSKKPSDENSGSIQGTYGERQRVELRASANFVLADGLYARMSGVYKRQNGYVKQVDYGCANPGNPDGITGFPGSGSDCVMADLGEVNYAGLRGALRFNPSDAIDFTVTADYTREDRNNAAEVVTQTNGLNRVICGRFCTYASFYLPAGGQVGQGYFMPNTTKFDGWGISANGTIKLSDTINIQSITAYRDYRQIWGTDDDFGPIASKGAGGYNDLKFWFFSQELRFNAQLGDNVDLTVGGFMSDQRSLYYTRQDIRYIAPGLNFQFAGNDPVNADSKAGFGTIIARPMEGLTLTAGVRYTDEHKDYTFVRKNYNGTVSTFLGALDGVKATYDGSRWDWRVSADYRFSPQILAYVTVGTGFKGGGVTARPFDAAQALNGSFGPETVTAYEAGIKTDLFDRRLRMNISGFINDYKAVQLPLISCASLGSNAPCGARQNAGDGKIKGFEVEVTASPVEGFDIDASLSHLAGNWSKIDPRVGNAILLTDPIVTPGWKWSIGAQYKADLGTYGSITPRFDAAYTGKTSAGRIAAGGVIDFFPAYTLANARLTWRNPDEDLSIALEVQNVFNKYYTPARFAAVYAFSGTIYSQVGRPREWAITVKKQF</sequence>
<feature type="signal peptide" evidence="13">
    <location>
        <begin position="1"/>
        <end position="32"/>
    </location>
</feature>
<organism evidence="16 17">
    <name type="scientific">Novosphingobium arvoryzae</name>
    <dbReference type="NCBI Taxonomy" id="1256514"/>
    <lineage>
        <taxon>Bacteria</taxon>
        <taxon>Pseudomonadati</taxon>
        <taxon>Pseudomonadota</taxon>
        <taxon>Alphaproteobacteria</taxon>
        <taxon>Sphingomonadales</taxon>
        <taxon>Sphingomonadaceae</taxon>
        <taxon>Novosphingobium</taxon>
    </lineage>
</organism>
<evidence type="ECO:0000256" key="7">
    <source>
        <dbReference type="ARBA" id="ARBA00023065"/>
    </source>
</evidence>
<dbReference type="EMBL" id="BMZD01000006">
    <property type="protein sequence ID" value="GHA02819.1"/>
    <property type="molecule type" value="Genomic_DNA"/>
</dbReference>
<keyword evidence="10 11" id="KW-0998">Cell outer membrane</keyword>
<dbReference type="InterPro" id="IPR036942">
    <property type="entry name" value="Beta-barrel_TonB_sf"/>
</dbReference>
<comment type="caution">
    <text evidence="16">The sequence shown here is derived from an EMBL/GenBank/DDBJ whole genome shotgun (WGS) entry which is preliminary data.</text>
</comment>
<dbReference type="InterPro" id="IPR039426">
    <property type="entry name" value="TonB-dep_rcpt-like"/>
</dbReference>
<dbReference type="PANTHER" id="PTHR32552">
    <property type="entry name" value="FERRICHROME IRON RECEPTOR-RELATED"/>
    <property type="match status" value="1"/>
</dbReference>
<comment type="subcellular location">
    <subcellularLocation>
        <location evidence="1 11">Cell outer membrane</location>
        <topology evidence="1 11">Multi-pass membrane protein</topology>
    </subcellularLocation>
</comment>
<dbReference type="PROSITE" id="PS52016">
    <property type="entry name" value="TONB_DEPENDENT_REC_3"/>
    <property type="match status" value="1"/>
</dbReference>
<evidence type="ECO:0000256" key="8">
    <source>
        <dbReference type="ARBA" id="ARBA00023077"/>
    </source>
</evidence>
<evidence type="ECO:0000256" key="3">
    <source>
        <dbReference type="ARBA" id="ARBA00022452"/>
    </source>
</evidence>
<comment type="similarity">
    <text evidence="11 12">Belongs to the TonB-dependent receptor family.</text>
</comment>
<dbReference type="SUPFAM" id="SSF56935">
    <property type="entry name" value="Porins"/>
    <property type="match status" value="1"/>
</dbReference>
<dbReference type="InterPro" id="IPR012910">
    <property type="entry name" value="Plug_dom"/>
</dbReference>
<keyword evidence="16" id="KW-0675">Receptor</keyword>
<evidence type="ECO:0000259" key="15">
    <source>
        <dbReference type="Pfam" id="PF07715"/>
    </source>
</evidence>
<evidence type="ECO:0000256" key="6">
    <source>
        <dbReference type="ARBA" id="ARBA00023004"/>
    </source>
</evidence>
<feature type="chain" id="PRO_5036880713" evidence="13">
    <location>
        <begin position="33"/>
        <end position="773"/>
    </location>
</feature>
<keyword evidence="9 11" id="KW-0472">Membrane</keyword>
<evidence type="ECO:0000256" key="13">
    <source>
        <dbReference type="SAM" id="SignalP"/>
    </source>
</evidence>
<dbReference type="InterPro" id="IPR000531">
    <property type="entry name" value="Beta-barrel_TonB"/>
</dbReference>
<keyword evidence="3 11" id="KW-1134">Transmembrane beta strand</keyword>
<evidence type="ECO:0000256" key="9">
    <source>
        <dbReference type="ARBA" id="ARBA00023136"/>
    </source>
</evidence>
<evidence type="ECO:0000259" key="14">
    <source>
        <dbReference type="Pfam" id="PF00593"/>
    </source>
</evidence>
<keyword evidence="4" id="KW-0410">Iron transport</keyword>
<dbReference type="GO" id="GO:0009279">
    <property type="term" value="C:cell outer membrane"/>
    <property type="evidence" value="ECO:0007669"/>
    <property type="project" value="UniProtKB-SubCell"/>
</dbReference>